<dbReference type="GO" id="GO:0016020">
    <property type="term" value="C:membrane"/>
    <property type="evidence" value="ECO:0007669"/>
    <property type="project" value="UniProtKB-SubCell"/>
</dbReference>
<feature type="transmembrane region" description="Helical" evidence="7">
    <location>
        <begin position="94"/>
        <end position="113"/>
    </location>
</feature>
<dbReference type="FunFam" id="1.20.1250.20:FF:000013">
    <property type="entry name" value="MFS general substrate transporter"/>
    <property type="match status" value="1"/>
</dbReference>
<proteinExistence type="predicted"/>
<feature type="transmembrane region" description="Helical" evidence="7">
    <location>
        <begin position="290"/>
        <end position="309"/>
    </location>
</feature>
<dbReference type="PROSITE" id="PS50850">
    <property type="entry name" value="MFS"/>
    <property type="match status" value="1"/>
</dbReference>
<keyword evidence="4 7" id="KW-1133">Transmembrane helix</keyword>
<evidence type="ECO:0000313" key="9">
    <source>
        <dbReference type="EMBL" id="KAH6893218.1"/>
    </source>
</evidence>
<dbReference type="Pfam" id="PF07690">
    <property type="entry name" value="MFS_1"/>
    <property type="match status" value="1"/>
</dbReference>
<keyword evidence="3 7" id="KW-0812">Transmembrane</keyword>
<sequence length="486" mass="53630">MADKAVTSEYNASIQMNEDVEASKEHISNQRTLQLQTINPARQKDLVRKFDIRIIPLAAGIYLLCYLDRSNIGNAKVLNQATGDDLLTETRMTAYQYTIALMVFLIAYALFEVPSNYFLKRMRPSRWIAFLMFSWGVITMGLSGTHNFASVTVVRFLLGVFEAGLFPGLVYYLTFWYRPEERSVRVAAILASATLAGAFGGAIAYGVGHMNKTQGLSAWRWLFLLEGLPSVISAFIVWFFLPDYPETARWLSAEEKDLATLRLAEQGSHGSSKSMTWEDAKSTLLEWRLWCHYFIYFGISAPFSSLSLFTPSITAGLGFENLRAQLMTVPPYAAAYIVTLIVSWSADHYNARALHSAAFSAIGAAGFIASATLPADAYSHRYGCLIVATCGAFACIPPLLGWLSSNLQNTASIGLAIALNISMGAPGQIAGVWIYKADEAAKGYPTGHWTNAGLLLFVAVGCVGMHFYYVWRNKHGRGLGDTVFKY</sequence>
<feature type="transmembrane region" description="Helical" evidence="7">
    <location>
        <begin position="156"/>
        <end position="174"/>
    </location>
</feature>
<organism evidence="9 10">
    <name type="scientific">Thelonectria olida</name>
    <dbReference type="NCBI Taxonomy" id="1576542"/>
    <lineage>
        <taxon>Eukaryota</taxon>
        <taxon>Fungi</taxon>
        <taxon>Dikarya</taxon>
        <taxon>Ascomycota</taxon>
        <taxon>Pezizomycotina</taxon>
        <taxon>Sordariomycetes</taxon>
        <taxon>Hypocreomycetidae</taxon>
        <taxon>Hypocreales</taxon>
        <taxon>Nectriaceae</taxon>
        <taxon>Thelonectria</taxon>
    </lineage>
</organism>
<feature type="transmembrane region" description="Helical" evidence="7">
    <location>
        <begin position="329"/>
        <end position="346"/>
    </location>
</feature>
<keyword evidence="6" id="KW-0325">Glycoprotein</keyword>
<evidence type="ECO:0000256" key="5">
    <source>
        <dbReference type="ARBA" id="ARBA00023136"/>
    </source>
</evidence>
<evidence type="ECO:0000256" key="1">
    <source>
        <dbReference type="ARBA" id="ARBA00004141"/>
    </source>
</evidence>
<keyword evidence="10" id="KW-1185">Reference proteome</keyword>
<dbReference type="GO" id="GO:0022857">
    <property type="term" value="F:transmembrane transporter activity"/>
    <property type="evidence" value="ECO:0007669"/>
    <property type="project" value="InterPro"/>
</dbReference>
<dbReference type="OrthoDB" id="3639251at2759"/>
<evidence type="ECO:0000256" key="7">
    <source>
        <dbReference type="SAM" id="Phobius"/>
    </source>
</evidence>
<dbReference type="InterPro" id="IPR011701">
    <property type="entry name" value="MFS"/>
</dbReference>
<feature type="transmembrane region" description="Helical" evidence="7">
    <location>
        <begin position="454"/>
        <end position="471"/>
    </location>
</feature>
<feature type="transmembrane region" description="Helical" evidence="7">
    <location>
        <begin position="125"/>
        <end position="144"/>
    </location>
</feature>
<accession>A0A9P9APD6</accession>
<feature type="transmembrane region" description="Helical" evidence="7">
    <location>
        <begin position="219"/>
        <end position="241"/>
    </location>
</feature>
<dbReference type="Gene3D" id="1.20.1250.20">
    <property type="entry name" value="MFS general substrate transporter like domains"/>
    <property type="match status" value="1"/>
</dbReference>
<evidence type="ECO:0000256" key="3">
    <source>
        <dbReference type="ARBA" id="ARBA00022692"/>
    </source>
</evidence>
<protein>
    <submittedName>
        <fullName evidence="9">Major facilitator superfamily domain-containing protein</fullName>
    </submittedName>
</protein>
<keyword evidence="5 7" id="KW-0472">Membrane</keyword>
<feature type="transmembrane region" description="Helical" evidence="7">
    <location>
        <begin position="50"/>
        <end position="69"/>
    </location>
</feature>
<gene>
    <name evidence="9" type="ORF">B0T10DRAFT_604462</name>
</gene>
<dbReference type="PANTHER" id="PTHR43791:SF49">
    <property type="entry name" value="TRANSPORTER, PUTATIVE (AFU_ORTHOLOGUE AFUA_4G04250)-RELATED"/>
    <property type="match status" value="1"/>
</dbReference>
<evidence type="ECO:0000313" key="10">
    <source>
        <dbReference type="Proteomes" id="UP000777438"/>
    </source>
</evidence>
<dbReference type="Proteomes" id="UP000777438">
    <property type="component" value="Unassembled WGS sequence"/>
</dbReference>
<reference evidence="9 10" key="1">
    <citation type="journal article" date="2021" name="Nat. Commun.">
        <title>Genetic determinants of endophytism in the Arabidopsis root mycobiome.</title>
        <authorList>
            <person name="Mesny F."/>
            <person name="Miyauchi S."/>
            <person name="Thiergart T."/>
            <person name="Pickel B."/>
            <person name="Atanasova L."/>
            <person name="Karlsson M."/>
            <person name="Huettel B."/>
            <person name="Barry K.W."/>
            <person name="Haridas S."/>
            <person name="Chen C."/>
            <person name="Bauer D."/>
            <person name="Andreopoulos W."/>
            <person name="Pangilinan J."/>
            <person name="LaButti K."/>
            <person name="Riley R."/>
            <person name="Lipzen A."/>
            <person name="Clum A."/>
            <person name="Drula E."/>
            <person name="Henrissat B."/>
            <person name="Kohler A."/>
            <person name="Grigoriev I.V."/>
            <person name="Martin F.M."/>
            <person name="Hacquard S."/>
        </authorList>
    </citation>
    <scope>NUCLEOTIDE SEQUENCE [LARGE SCALE GENOMIC DNA]</scope>
    <source>
        <strain evidence="9 10">MPI-CAGE-CH-0241</strain>
    </source>
</reference>
<feature type="transmembrane region" description="Helical" evidence="7">
    <location>
        <begin position="353"/>
        <end position="373"/>
    </location>
</feature>
<comment type="caution">
    <text evidence="9">The sequence shown here is derived from an EMBL/GenBank/DDBJ whole genome shotgun (WGS) entry which is preliminary data.</text>
</comment>
<dbReference type="PANTHER" id="PTHR43791">
    <property type="entry name" value="PERMEASE-RELATED"/>
    <property type="match status" value="1"/>
</dbReference>
<dbReference type="InterPro" id="IPR020846">
    <property type="entry name" value="MFS_dom"/>
</dbReference>
<name>A0A9P9APD6_9HYPO</name>
<feature type="domain" description="Major facilitator superfamily (MFS) profile" evidence="8">
    <location>
        <begin position="54"/>
        <end position="486"/>
    </location>
</feature>
<dbReference type="InterPro" id="IPR036259">
    <property type="entry name" value="MFS_trans_sf"/>
</dbReference>
<dbReference type="FunFam" id="1.20.1250.20:FF:000057">
    <property type="entry name" value="MFS general substrate transporter"/>
    <property type="match status" value="1"/>
</dbReference>
<dbReference type="EMBL" id="JAGPYM010000006">
    <property type="protein sequence ID" value="KAH6893218.1"/>
    <property type="molecule type" value="Genomic_DNA"/>
</dbReference>
<evidence type="ECO:0000256" key="4">
    <source>
        <dbReference type="ARBA" id="ARBA00022989"/>
    </source>
</evidence>
<comment type="subcellular location">
    <subcellularLocation>
        <location evidence="1">Membrane</location>
        <topology evidence="1">Multi-pass membrane protein</topology>
    </subcellularLocation>
</comment>
<evidence type="ECO:0000256" key="6">
    <source>
        <dbReference type="ARBA" id="ARBA00023180"/>
    </source>
</evidence>
<feature type="transmembrane region" description="Helical" evidence="7">
    <location>
        <begin position="385"/>
        <end position="403"/>
    </location>
</feature>
<feature type="transmembrane region" description="Helical" evidence="7">
    <location>
        <begin position="415"/>
        <end position="434"/>
    </location>
</feature>
<evidence type="ECO:0000256" key="2">
    <source>
        <dbReference type="ARBA" id="ARBA00022448"/>
    </source>
</evidence>
<dbReference type="AlphaFoldDB" id="A0A9P9APD6"/>
<evidence type="ECO:0000259" key="8">
    <source>
        <dbReference type="PROSITE" id="PS50850"/>
    </source>
</evidence>
<dbReference type="SUPFAM" id="SSF103473">
    <property type="entry name" value="MFS general substrate transporter"/>
    <property type="match status" value="1"/>
</dbReference>
<keyword evidence="2" id="KW-0813">Transport</keyword>
<feature type="transmembrane region" description="Helical" evidence="7">
    <location>
        <begin position="186"/>
        <end position="207"/>
    </location>
</feature>